<feature type="domain" description="GHMP kinase C-terminal" evidence="13">
    <location>
        <begin position="292"/>
        <end position="362"/>
    </location>
</feature>
<dbReference type="GO" id="GO:0004335">
    <property type="term" value="F:galactokinase activity"/>
    <property type="evidence" value="ECO:0007669"/>
    <property type="project" value="UniProtKB-UniRule"/>
</dbReference>
<evidence type="ECO:0000256" key="3">
    <source>
        <dbReference type="ARBA" id="ARBA00022679"/>
    </source>
</evidence>
<reference evidence="15 16" key="1">
    <citation type="submission" date="2019-03" db="EMBL/GenBank/DDBJ databases">
        <title>Genomic Encyclopedia of Archaeal and Bacterial Type Strains, Phase II (KMG-II): from individual species to whole genera.</title>
        <authorList>
            <person name="Goeker M."/>
        </authorList>
    </citation>
    <scope>NUCLEOTIDE SEQUENCE [LARGE SCALE GENOMIC DNA]</scope>
    <source>
        <strain evidence="15 16">DSM 22554</strain>
    </source>
</reference>
<keyword evidence="5" id="KW-0547">Nucleotide-binding</keyword>
<evidence type="ECO:0000259" key="14">
    <source>
        <dbReference type="Pfam" id="PF10509"/>
    </source>
</evidence>
<dbReference type="PROSITE" id="PS00627">
    <property type="entry name" value="GHMP_KINASES_ATP"/>
    <property type="match status" value="1"/>
</dbReference>
<evidence type="ECO:0000256" key="1">
    <source>
        <dbReference type="ARBA" id="ARBA00006566"/>
    </source>
</evidence>
<dbReference type="Proteomes" id="UP000294616">
    <property type="component" value="Unassembled WGS sequence"/>
</dbReference>
<keyword evidence="16" id="KW-1185">Reference proteome</keyword>
<keyword evidence="10" id="KW-0119">Carbohydrate metabolism</keyword>
<dbReference type="InterPro" id="IPR006206">
    <property type="entry name" value="Mevalonate/galactokinase"/>
</dbReference>
<name>A0A4R1M5M6_9SPHI</name>
<keyword evidence="2" id="KW-0963">Cytoplasm</keyword>
<dbReference type="Gene3D" id="3.30.230.10">
    <property type="match status" value="1"/>
</dbReference>
<dbReference type="Pfam" id="PF00288">
    <property type="entry name" value="GHMP_kinases_N"/>
    <property type="match status" value="1"/>
</dbReference>
<sequence length="393" mass="44453">MKTIMPELAKIVHDIEQTFNKRYNSDPLIFCSPGRINLIGEHTDYNNGLVLPAAIDKYIILAIAAREDNEVHIFSQDYQDSYIASLSHIENSDKLWPDYIMGVIDQMQKLDKKVSGVNIVFGGNIPQGAGLSSSAAVECTTAYAFNNLFNLGFSSLELAKISQAAENEFVGVKCGLMDQFASTFGKENKLIKLDCETYEYKYVPFDTNDYSLILFDTQVKHSLASSAYNERRQQCEYGVELIRKHHPEVTSLRQATLEMIDKFVKPVDKITYNRCEFIIQEIKRVEDACSDLLEANYTQFGHRMFQTHEGLKNQYEVSCEELDFLVEFVKNYPEVLGARMMGGGFGGCTINLIENSAIDRISNSTALAYEKAMGKQMKIYPVSIVDGTRLLRK</sequence>
<dbReference type="InterPro" id="IPR036554">
    <property type="entry name" value="GHMP_kinase_C_sf"/>
</dbReference>
<dbReference type="FunFam" id="3.30.70.890:FF:000001">
    <property type="entry name" value="Galactokinase"/>
    <property type="match status" value="1"/>
</dbReference>
<keyword evidence="6 15" id="KW-0418">Kinase</keyword>
<dbReference type="RefSeq" id="WP_246012693.1">
    <property type="nucleotide sequence ID" value="NZ_SMGO01000001.1"/>
</dbReference>
<dbReference type="GO" id="GO:0046872">
    <property type="term" value="F:metal ion binding"/>
    <property type="evidence" value="ECO:0007669"/>
    <property type="project" value="UniProtKB-KW"/>
</dbReference>
<keyword evidence="7" id="KW-0067">ATP-binding</keyword>
<dbReference type="InterPro" id="IPR014721">
    <property type="entry name" value="Ribsml_uS5_D2-typ_fold_subgr"/>
</dbReference>
<dbReference type="GO" id="GO:0005524">
    <property type="term" value="F:ATP binding"/>
    <property type="evidence" value="ECO:0007669"/>
    <property type="project" value="UniProtKB-UniRule"/>
</dbReference>
<organism evidence="15 16">
    <name type="scientific">Albibacterium bauzanense</name>
    <dbReference type="NCBI Taxonomy" id="653929"/>
    <lineage>
        <taxon>Bacteria</taxon>
        <taxon>Pseudomonadati</taxon>
        <taxon>Bacteroidota</taxon>
        <taxon>Sphingobacteriia</taxon>
        <taxon>Sphingobacteriales</taxon>
        <taxon>Sphingobacteriaceae</taxon>
        <taxon>Albibacterium</taxon>
    </lineage>
</organism>
<dbReference type="InterPro" id="IPR000705">
    <property type="entry name" value="Galactokinase"/>
</dbReference>
<protein>
    <recommendedName>
        <fullName evidence="11">Galactokinase</fullName>
        <ecNumber evidence="11">2.7.1.6</ecNumber>
    </recommendedName>
</protein>
<dbReference type="Gene3D" id="3.30.70.890">
    <property type="entry name" value="GHMP kinase, C-terminal domain"/>
    <property type="match status" value="1"/>
</dbReference>
<keyword evidence="8" id="KW-0460">Magnesium</keyword>
<evidence type="ECO:0000313" key="15">
    <source>
        <dbReference type="EMBL" id="TCK85009.1"/>
    </source>
</evidence>
<evidence type="ECO:0000313" key="16">
    <source>
        <dbReference type="Proteomes" id="UP000294616"/>
    </source>
</evidence>
<dbReference type="SUPFAM" id="SSF54211">
    <property type="entry name" value="Ribosomal protein S5 domain 2-like"/>
    <property type="match status" value="1"/>
</dbReference>
<dbReference type="InterPro" id="IPR013750">
    <property type="entry name" value="GHMP_kinase_C_dom"/>
</dbReference>
<keyword evidence="4" id="KW-0479">Metal-binding</keyword>
<dbReference type="Pfam" id="PF10509">
    <property type="entry name" value="GalKase_gal_bdg"/>
    <property type="match status" value="1"/>
</dbReference>
<comment type="similarity">
    <text evidence="1">Belongs to the GHMP kinase family. GalK subfamily.</text>
</comment>
<evidence type="ECO:0000256" key="2">
    <source>
        <dbReference type="ARBA" id="ARBA00022490"/>
    </source>
</evidence>
<evidence type="ECO:0000256" key="10">
    <source>
        <dbReference type="ARBA" id="ARBA00023277"/>
    </source>
</evidence>
<dbReference type="PRINTS" id="PR00959">
    <property type="entry name" value="MEVGALKINASE"/>
</dbReference>
<dbReference type="GO" id="GO:0006012">
    <property type="term" value="P:galactose metabolic process"/>
    <property type="evidence" value="ECO:0007669"/>
    <property type="project" value="UniProtKB-UniRule"/>
</dbReference>
<evidence type="ECO:0000256" key="6">
    <source>
        <dbReference type="ARBA" id="ARBA00022777"/>
    </source>
</evidence>
<dbReference type="FunFam" id="3.30.230.10:FF:000017">
    <property type="entry name" value="Galactokinase"/>
    <property type="match status" value="1"/>
</dbReference>
<dbReference type="InterPro" id="IPR006203">
    <property type="entry name" value="GHMP_knse_ATP-bd_CS"/>
</dbReference>
<dbReference type="InterPro" id="IPR020568">
    <property type="entry name" value="Ribosomal_Su5_D2-typ_SF"/>
</dbReference>
<proteinExistence type="inferred from homology"/>
<gene>
    <name evidence="15" type="ORF">C8N28_0305</name>
</gene>
<dbReference type="EC" id="2.7.1.6" evidence="11"/>
<evidence type="ECO:0000259" key="13">
    <source>
        <dbReference type="Pfam" id="PF08544"/>
    </source>
</evidence>
<dbReference type="Pfam" id="PF08544">
    <property type="entry name" value="GHMP_kinases_C"/>
    <property type="match status" value="1"/>
</dbReference>
<dbReference type="PIRSF" id="PIRSF000530">
    <property type="entry name" value="Galactokinase"/>
    <property type="match status" value="1"/>
</dbReference>
<dbReference type="InterPro" id="IPR019741">
    <property type="entry name" value="Galactokinase_CS"/>
</dbReference>
<dbReference type="EMBL" id="SMGO01000001">
    <property type="protein sequence ID" value="TCK85009.1"/>
    <property type="molecule type" value="Genomic_DNA"/>
</dbReference>
<dbReference type="SUPFAM" id="SSF55060">
    <property type="entry name" value="GHMP Kinase, C-terminal domain"/>
    <property type="match status" value="1"/>
</dbReference>
<feature type="domain" description="Galactokinase N-terminal" evidence="14">
    <location>
        <begin position="17"/>
        <end position="64"/>
    </location>
</feature>
<dbReference type="PRINTS" id="PR00473">
    <property type="entry name" value="GALCTOKINASE"/>
</dbReference>
<dbReference type="InterPro" id="IPR019539">
    <property type="entry name" value="GalKase_N"/>
</dbReference>
<dbReference type="PANTHER" id="PTHR10457">
    <property type="entry name" value="MEVALONATE KINASE/GALACTOKINASE"/>
    <property type="match status" value="1"/>
</dbReference>
<evidence type="ECO:0000256" key="8">
    <source>
        <dbReference type="ARBA" id="ARBA00022842"/>
    </source>
</evidence>
<keyword evidence="3" id="KW-0808">Transferase</keyword>
<keyword evidence="9" id="KW-0299">Galactose metabolism</keyword>
<evidence type="ECO:0000256" key="9">
    <source>
        <dbReference type="ARBA" id="ARBA00023144"/>
    </source>
</evidence>
<dbReference type="NCBIfam" id="TIGR00131">
    <property type="entry name" value="gal_kin"/>
    <property type="match status" value="1"/>
</dbReference>
<accession>A0A4R1M5M6</accession>
<evidence type="ECO:0000259" key="12">
    <source>
        <dbReference type="Pfam" id="PF00288"/>
    </source>
</evidence>
<evidence type="ECO:0000256" key="5">
    <source>
        <dbReference type="ARBA" id="ARBA00022741"/>
    </source>
</evidence>
<dbReference type="InterPro" id="IPR006204">
    <property type="entry name" value="GHMP_kinase_N_dom"/>
</dbReference>
<comment type="caution">
    <text evidence="15">The sequence shown here is derived from an EMBL/GenBank/DDBJ whole genome shotgun (WGS) entry which is preliminary data.</text>
</comment>
<evidence type="ECO:0000256" key="11">
    <source>
        <dbReference type="NCBIfam" id="TIGR00131"/>
    </source>
</evidence>
<dbReference type="GO" id="GO:0005829">
    <property type="term" value="C:cytosol"/>
    <property type="evidence" value="ECO:0007669"/>
    <property type="project" value="TreeGrafter"/>
</dbReference>
<dbReference type="PANTHER" id="PTHR10457:SF7">
    <property type="entry name" value="GALACTOKINASE-RELATED"/>
    <property type="match status" value="1"/>
</dbReference>
<feature type="domain" description="GHMP kinase N-terminal" evidence="12">
    <location>
        <begin position="99"/>
        <end position="186"/>
    </location>
</feature>
<evidence type="ECO:0000256" key="7">
    <source>
        <dbReference type="ARBA" id="ARBA00022840"/>
    </source>
</evidence>
<evidence type="ECO:0000256" key="4">
    <source>
        <dbReference type="ARBA" id="ARBA00022723"/>
    </source>
</evidence>
<dbReference type="AlphaFoldDB" id="A0A4R1M5M6"/>
<dbReference type="PROSITE" id="PS00106">
    <property type="entry name" value="GALACTOKINASE"/>
    <property type="match status" value="1"/>
</dbReference>